<evidence type="ECO:0000259" key="2">
    <source>
        <dbReference type="Pfam" id="PF00905"/>
    </source>
</evidence>
<accession>A0A1I3JIC2</accession>
<evidence type="ECO:0000313" key="3">
    <source>
        <dbReference type="EMBL" id="SFI59997.1"/>
    </source>
</evidence>
<dbReference type="AlphaFoldDB" id="A0A1I3JIC2"/>
<evidence type="ECO:0000256" key="1">
    <source>
        <dbReference type="SAM" id="SignalP"/>
    </source>
</evidence>
<sequence length="270" mass="29934">MHLRRFLLSLATAGLAASSVQARTICTVMADAGSQKIFMQQGECNERVTSASTFKIAISLMGFDSGFLKDAHTPALPFRESYPDWGGPDWRQTTDPTRWIKYSVVWFSQQVTQSLGAARVQQYVDAFQYGNRDLSGDPGKHNGLVHAWVDSSLQISPLEQVSFLEKVVNRRLPVSAHAYDMTNQITEVTRLPGGWDVHGKPGTGFPRAADGTDDTAHGYGWFVGWATKGTQTVVFARLTQDERKEPGTTGMRNRDALLKELPRILKSRAD</sequence>
<keyword evidence="1" id="KW-0732">Signal</keyword>
<reference evidence="3 4" key="1">
    <citation type="submission" date="2016-10" db="EMBL/GenBank/DDBJ databases">
        <authorList>
            <person name="de Groot N.N."/>
        </authorList>
    </citation>
    <scope>NUCLEOTIDE SEQUENCE [LARGE SCALE GENOMIC DNA]</scope>
    <source>
        <strain evidence="3 4">LMG 23650</strain>
    </source>
</reference>
<dbReference type="RefSeq" id="WP_091011599.1">
    <property type="nucleotide sequence ID" value="NZ_CP041745.1"/>
</dbReference>
<dbReference type="NCBIfam" id="NF000270">
    <property type="entry name" value="bla_class_D_alt"/>
    <property type="match status" value="1"/>
</dbReference>
<dbReference type="InterPro" id="IPR001460">
    <property type="entry name" value="PCN-bd_Tpept"/>
</dbReference>
<organism evidence="3 4">
    <name type="scientific">Paraburkholderia megapolitana</name>
    <dbReference type="NCBI Taxonomy" id="420953"/>
    <lineage>
        <taxon>Bacteria</taxon>
        <taxon>Pseudomonadati</taxon>
        <taxon>Pseudomonadota</taxon>
        <taxon>Betaproteobacteria</taxon>
        <taxon>Burkholderiales</taxon>
        <taxon>Burkholderiaceae</taxon>
        <taxon>Paraburkholderia</taxon>
    </lineage>
</organism>
<dbReference type="Gene3D" id="3.40.710.10">
    <property type="entry name" value="DD-peptidase/beta-lactamase superfamily"/>
    <property type="match status" value="1"/>
</dbReference>
<gene>
    <name evidence="3" type="ORF">SAMN05192543_103723</name>
</gene>
<keyword evidence="4" id="KW-1185">Reference proteome</keyword>
<name>A0A1I3JIC2_9BURK</name>
<feature type="signal peptide" evidence="1">
    <location>
        <begin position="1"/>
        <end position="22"/>
    </location>
</feature>
<dbReference type="SUPFAM" id="SSF56601">
    <property type="entry name" value="beta-lactamase/transpeptidase-like"/>
    <property type="match status" value="1"/>
</dbReference>
<proteinExistence type="predicted"/>
<feature type="chain" id="PRO_5011595259" evidence="1">
    <location>
        <begin position="23"/>
        <end position="270"/>
    </location>
</feature>
<feature type="domain" description="Penicillin-binding protein transpeptidase" evidence="2">
    <location>
        <begin position="38"/>
        <end position="259"/>
    </location>
</feature>
<dbReference type="OrthoDB" id="9762883at2"/>
<dbReference type="Pfam" id="PF00905">
    <property type="entry name" value="Transpeptidase"/>
    <property type="match status" value="1"/>
</dbReference>
<dbReference type="STRING" id="420953.SAMN05192543_103723"/>
<dbReference type="Proteomes" id="UP000199548">
    <property type="component" value="Unassembled WGS sequence"/>
</dbReference>
<evidence type="ECO:0000313" key="4">
    <source>
        <dbReference type="Proteomes" id="UP000199548"/>
    </source>
</evidence>
<protein>
    <submittedName>
        <fullName evidence="3">Beta-lactamase class D OXA-42</fullName>
    </submittedName>
</protein>
<dbReference type="InterPro" id="IPR012338">
    <property type="entry name" value="Beta-lactam/transpept-like"/>
</dbReference>
<dbReference type="GO" id="GO:0008658">
    <property type="term" value="F:penicillin binding"/>
    <property type="evidence" value="ECO:0007669"/>
    <property type="project" value="InterPro"/>
</dbReference>
<dbReference type="EMBL" id="FOQU01000003">
    <property type="protein sequence ID" value="SFI59997.1"/>
    <property type="molecule type" value="Genomic_DNA"/>
</dbReference>